<proteinExistence type="predicted"/>
<dbReference type="Gene3D" id="1.10.260.40">
    <property type="entry name" value="lambda repressor-like DNA-binding domains"/>
    <property type="match status" value="1"/>
</dbReference>
<evidence type="ECO:0000259" key="1">
    <source>
        <dbReference type="PROSITE" id="PS50943"/>
    </source>
</evidence>
<dbReference type="Proteomes" id="UP000646749">
    <property type="component" value="Unassembled WGS sequence"/>
</dbReference>
<gene>
    <name evidence="2" type="ORF">Pen02_05540</name>
</gene>
<evidence type="ECO:0000313" key="2">
    <source>
        <dbReference type="EMBL" id="GIG85618.1"/>
    </source>
</evidence>
<dbReference type="EMBL" id="BONW01000001">
    <property type="protein sequence ID" value="GIG85618.1"/>
    <property type="molecule type" value="Genomic_DNA"/>
</dbReference>
<keyword evidence="3" id="KW-1185">Reference proteome</keyword>
<dbReference type="InterPro" id="IPR010982">
    <property type="entry name" value="Lambda_DNA-bd_dom_sf"/>
</dbReference>
<comment type="caution">
    <text evidence="2">The sequence shown here is derived from an EMBL/GenBank/DDBJ whole genome shotgun (WGS) entry which is preliminary data.</text>
</comment>
<protein>
    <submittedName>
        <fullName evidence="2">Transcriptional regulator</fullName>
    </submittedName>
</protein>
<organism evidence="2 3">
    <name type="scientific">Plantactinospora endophytica</name>
    <dbReference type="NCBI Taxonomy" id="673535"/>
    <lineage>
        <taxon>Bacteria</taxon>
        <taxon>Bacillati</taxon>
        <taxon>Actinomycetota</taxon>
        <taxon>Actinomycetes</taxon>
        <taxon>Micromonosporales</taxon>
        <taxon>Micromonosporaceae</taxon>
        <taxon>Plantactinospora</taxon>
    </lineage>
</organism>
<sequence length="290" mass="33353">MDQDRTTVPRRQLGRYLRRLRDEGGMTIRTAGEAIECSTVKIWRIESGLQQVRTPDVQALCDVYQAPPEVTETLVKLARQTADGWWQAYGDAVPDWFELYVSMEEATDRIRHYNGELVPGLLQTRRYMEEMMRIGRPDWTDDDRERRVELRLKRQRLLGRKRPAAPQLDVVLSEAVLRRPLADHAAMVEQLRHLTTLNERANVRIRILPLAVGPHRASIGGAFTLLTFPQPKRDRGDPPMIYQEGPTGALYLDRPEDIGVYDAIWRDLARLALSEAESIDVIDSFAGERR</sequence>
<dbReference type="SUPFAM" id="SSF47413">
    <property type="entry name" value="lambda repressor-like DNA-binding domains"/>
    <property type="match status" value="1"/>
</dbReference>
<dbReference type="Pfam" id="PF19054">
    <property type="entry name" value="DUF5753"/>
    <property type="match status" value="1"/>
</dbReference>
<reference evidence="2 3" key="1">
    <citation type="submission" date="2021-01" db="EMBL/GenBank/DDBJ databases">
        <title>Whole genome shotgun sequence of Plantactinospora endophytica NBRC 110450.</title>
        <authorList>
            <person name="Komaki H."/>
            <person name="Tamura T."/>
        </authorList>
    </citation>
    <scope>NUCLEOTIDE SEQUENCE [LARGE SCALE GENOMIC DNA]</scope>
    <source>
        <strain evidence="2 3">NBRC 110450</strain>
    </source>
</reference>
<feature type="domain" description="HTH cro/C1-type" evidence="1">
    <location>
        <begin position="17"/>
        <end position="71"/>
    </location>
</feature>
<name>A0ABQ4DT30_9ACTN</name>
<dbReference type="PROSITE" id="PS50943">
    <property type="entry name" value="HTH_CROC1"/>
    <property type="match status" value="1"/>
</dbReference>
<evidence type="ECO:0000313" key="3">
    <source>
        <dbReference type="Proteomes" id="UP000646749"/>
    </source>
</evidence>
<dbReference type="InterPro" id="IPR001387">
    <property type="entry name" value="Cro/C1-type_HTH"/>
</dbReference>
<dbReference type="InterPro" id="IPR043917">
    <property type="entry name" value="DUF5753"/>
</dbReference>
<dbReference type="CDD" id="cd00093">
    <property type="entry name" value="HTH_XRE"/>
    <property type="match status" value="1"/>
</dbReference>
<accession>A0ABQ4DT30</accession>
<dbReference type="Pfam" id="PF13560">
    <property type="entry name" value="HTH_31"/>
    <property type="match status" value="1"/>
</dbReference>
<dbReference type="RefSeq" id="WP_203864244.1">
    <property type="nucleotide sequence ID" value="NZ_BONW01000001.1"/>
</dbReference>